<feature type="compositionally biased region" description="Basic and acidic residues" evidence="1">
    <location>
        <begin position="642"/>
        <end position="654"/>
    </location>
</feature>
<feature type="region of interest" description="Disordered" evidence="1">
    <location>
        <begin position="456"/>
        <end position="518"/>
    </location>
</feature>
<keyword evidence="4" id="KW-1185">Reference proteome</keyword>
<evidence type="ECO:0000256" key="2">
    <source>
        <dbReference type="SAM" id="SignalP"/>
    </source>
</evidence>
<evidence type="ECO:0000256" key="1">
    <source>
        <dbReference type="SAM" id="MobiDB-lite"/>
    </source>
</evidence>
<feature type="compositionally biased region" description="Basic and acidic residues" evidence="1">
    <location>
        <begin position="590"/>
        <end position="603"/>
    </location>
</feature>
<name>A0A4Q2DZR9_9AGAR</name>
<feature type="compositionally biased region" description="Low complexity" evidence="1">
    <location>
        <begin position="707"/>
        <end position="736"/>
    </location>
</feature>
<sequence>MFILFAWLLCAIECIRVILGRLADKFLHAIRLRPRSHESLPQVANPKVDPPVWLPDCPVITRDHIAPLKRAVIARPRVIPMMTSPIHQYPTIGFNSGPQARRVVFHDPFQPMSMSPMAGFEMPSTAFSQRESMAASIHFADIQSSSSTGTESLFTPPVFEFHPLNSPYEEGSTAPTSPASERFSATVEGDTGLSAELETEVNVPLSALMIQGVESETAKVSGALLAKGKDIPNPTQTSTLDASTSSPDAKDTTQPCVEVDIRSNALKMSTELSEAPPSRVVSQDSTVQDPEIPLDPPAWATDAKSPDYDEESVYSMDSYGPKRLSQDVRYSWAPPIVPEITLTPPSQPGSPRESLSYDRDSMPLFDEESSGRLHPSSLLDPFYVPAPRSPSPRIVDAEDEAESLVKRRRRNGCRMKTSSIDIILAGLDQQFPANIDADTQANIDLIMAGLEQQSPDLDEPSFFYSPPSSPSTTVRHSDGDLSGETLQYEEDLGSRWSDDEDDDDEDSDTCKSMSRTAKRDSLWSLEALSFSDSCSKLSTIAEEDEDSISYRASTAIIPDDRRFSGTSADTLRSSGRLSEEEWLSMIGDRAKRVESLPKVERPQRPTSSPLLWTPQAVDLASRRVGHHARSSSLTSAQPLPQRESRRHSYPEPRQSRHASHSPSIYPSDEFSLPSDCSSRGSEYRPWSLYTPPSPAASVDADSDCSMDGGASSPEDSSDSGASSPATSISTPDSTTAELEPEQDIEMPLFLDEGCPGAHGLGGILAILDSADFAGPRRYSGTRRYSKAASIANSVAKENMRMDAEDAGDDGDVSDAESFGWSEGDFLAYYAGEGSGSTDSIAVGAAF</sequence>
<feature type="region of interest" description="Disordered" evidence="1">
    <location>
        <begin position="269"/>
        <end position="315"/>
    </location>
</feature>
<accession>A0A4Q2DZR9</accession>
<dbReference type="Proteomes" id="UP000290288">
    <property type="component" value="Unassembled WGS sequence"/>
</dbReference>
<protein>
    <submittedName>
        <fullName evidence="3">Uncharacterized protein</fullName>
    </submittedName>
</protein>
<feature type="region of interest" description="Disordered" evidence="1">
    <location>
        <begin position="227"/>
        <end position="256"/>
    </location>
</feature>
<feature type="compositionally biased region" description="Polar residues" evidence="1">
    <location>
        <begin position="233"/>
        <end position="255"/>
    </location>
</feature>
<feature type="region of interest" description="Disordered" evidence="1">
    <location>
        <begin position="590"/>
        <end position="740"/>
    </location>
</feature>
<feature type="chain" id="PRO_5020259986" evidence="2">
    <location>
        <begin position="21"/>
        <end position="846"/>
    </location>
</feature>
<organism evidence="3 4">
    <name type="scientific">Candolleomyces aberdarensis</name>
    <dbReference type="NCBI Taxonomy" id="2316362"/>
    <lineage>
        <taxon>Eukaryota</taxon>
        <taxon>Fungi</taxon>
        <taxon>Dikarya</taxon>
        <taxon>Basidiomycota</taxon>
        <taxon>Agaricomycotina</taxon>
        <taxon>Agaricomycetes</taxon>
        <taxon>Agaricomycetidae</taxon>
        <taxon>Agaricales</taxon>
        <taxon>Agaricineae</taxon>
        <taxon>Psathyrellaceae</taxon>
        <taxon>Candolleomyces</taxon>
    </lineage>
</organism>
<evidence type="ECO:0000313" key="3">
    <source>
        <dbReference type="EMBL" id="RXW25521.1"/>
    </source>
</evidence>
<comment type="caution">
    <text evidence="3">The sequence shown here is derived from an EMBL/GenBank/DDBJ whole genome shotgun (WGS) entry which is preliminary data.</text>
</comment>
<gene>
    <name evidence="3" type="ORF">EST38_g344</name>
</gene>
<keyword evidence="2" id="KW-0732">Signal</keyword>
<feature type="compositionally biased region" description="Acidic residues" evidence="1">
    <location>
        <begin position="498"/>
        <end position="507"/>
    </location>
</feature>
<reference evidence="3 4" key="1">
    <citation type="submission" date="2019-01" db="EMBL/GenBank/DDBJ databases">
        <title>Draft genome sequence of Psathyrella aberdarensis IHI B618.</title>
        <authorList>
            <person name="Buettner E."/>
            <person name="Kellner H."/>
        </authorList>
    </citation>
    <scope>NUCLEOTIDE SEQUENCE [LARGE SCALE GENOMIC DNA]</scope>
    <source>
        <strain evidence="3 4">IHI B618</strain>
    </source>
</reference>
<proteinExistence type="predicted"/>
<dbReference type="EMBL" id="SDEE01000004">
    <property type="protein sequence ID" value="RXW25521.1"/>
    <property type="molecule type" value="Genomic_DNA"/>
</dbReference>
<feature type="region of interest" description="Disordered" evidence="1">
    <location>
        <begin position="339"/>
        <end position="378"/>
    </location>
</feature>
<feature type="signal peptide" evidence="2">
    <location>
        <begin position="1"/>
        <end position="20"/>
    </location>
</feature>
<feature type="region of interest" description="Disordered" evidence="1">
    <location>
        <begin position="165"/>
        <end position="184"/>
    </location>
</feature>
<evidence type="ECO:0000313" key="4">
    <source>
        <dbReference type="Proteomes" id="UP000290288"/>
    </source>
</evidence>
<dbReference type="OrthoDB" id="2949002at2759"/>
<dbReference type="AlphaFoldDB" id="A0A4Q2DZR9"/>